<evidence type="ECO:0000256" key="8">
    <source>
        <dbReference type="ARBA" id="ARBA00022840"/>
    </source>
</evidence>
<dbReference type="PANTHER" id="PTHR43071:SF1">
    <property type="entry name" value="2-AMINO-4-HYDROXY-6-HYDROXYMETHYLDIHYDROPTERIDINE PYROPHOSPHOKINASE"/>
    <property type="match status" value="1"/>
</dbReference>
<keyword evidence="15" id="KW-1185">Reference proteome</keyword>
<dbReference type="SUPFAM" id="SSF55083">
    <property type="entry name" value="6-hydroxymethyl-7,8-dihydropterin pyrophosphokinase, HPPK"/>
    <property type="match status" value="1"/>
</dbReference>
<accession>A0A1X7PDK7</accession>
<dbReference type="Gene3D" id="3.30.70.560">
    <property type="entry name" value="7,8-Dihydro-6-hydroxymethylpterin-pyrophosphokinase HPPK"/>
    <property type="match status" value="1"/>
</dbReference>
<evidence type="ECO:0000256" key="9">
    <source>
        <dbReference type="ARBA" id="ARBA00022909"/>
    </source>
</evidence>
<comment type="function">
    <text evidence="10">Catalyzes the transfer of pyrophosphate from adenosine triphosphate (ATP) to 6-hydroxymethyl-7,8-dihydropterin, an enzymatic step in folate biosynthesis pathway.</text>
</comment>
<feature type="domain" description="7,8-dihydro-6-hydroxymethylpterin-pyrophosphokinase" evidence="13">
    <location>
        <begin position="93"/>
        <end position="104"/>
    </location>
</feature>
<comment type="pathway">
    <text evidence="1">Cofactor biosynthesis; tetrahydrofolate biosynthesis; 2-amino-4-hydroxy-6-hydroxymethyl-7,8-dihydropteridine diphosphate from 7,8-dihydroneopterin triphosphate: step 4/4.</text>
</comment>
<dbReference type="InterPro" id="IPR000550">
    <property type="entry name" value="Hppk"/>
</dbReference>
<evidence type="ECO:0000256" key="10">
    <source>
        <dbReference type="ARBA" id="ARBA00029409"/>
    </source>
</evidence>
<keyword evidence="7 14" id="KW-0418">Kinase</keyword>
<evidence type="ECO:0000256" key="2">
    <source>
        <dbReference type="ARBA" id="ARBA00005810"/>
    </source>
</evidence>
<dbReference type="GO" id="GO:0046656">
    <property type="term" value="P:folic acid biosynthetic process"/>
    <property type="evidence" value="ECO:0007669"/>
    <property type="project" value="UniProtKB-KW"/>
</dbReference>
<dbReference type="PANTHER" id="PTHR43071">
    <property type="entry name" value="2-AMINO-4-HYDROXY-6-HYDROXYMETHYLDIHYDROPTERIDINE PYROPHOSPHOKINASE"/>
    <property type="match status" value="1"/>
</dbReference>
<proteinExistence type="inferred from homology"/>
<evidence type="ECO:0000256" key="7">
    <source>
        <dbReference type="ARBA" id="ARBA00022777"/>
    </source>
</evidence>
<dbReference type="GO" id="GO:0003848">
    <property type="term" value="F:2-amino-4-hydroxy-6-hydroxymethyldihydropteridine diphosphokinase activity"/>
    <property type="evidence" value="ECO:0007669"/>
    <property type="project" value="UniProtKB-EC"/>
</dbReference>
<dbReference type="CDD" id="cd00483">
    <property type="entry name" value="HPPK"/>
    <property type="match status" value="1"/>
</dbReference>
<evidence type="ECO:0000256" key="11">
    <source>
        <dbReference type="ARBA" id="ARBA00029766"/>
    </source>
</evidence>
<protein>
    <recommendedName>
        <fullName evidence="4">2-amino-4-hydroxy-6-hydroxymethyldihydropteridine pyrophosphokinase</fullName>
        <ecNumber evidence="3">2.7.6.3</ecNumber>
    </recommendedName>
    <alternativeName>
        <fullName evidence="11">6-hydroxymethyl-7,8-dihydropterin pyrophosphokinase</fullName>
    </alternativeName>
    <alternativeName>
        <fullName evidence="12">7,8-dihydro-6-hydroxymethylpterin-pyrophosphokinase</fullName>
    </alternativeName>
</protein>
<comment type="similarity">
    <text evidence="2">Belongs to the HPPK family.</text>
</comment>
<dbReference type="Proteomes" id="UP000193083">
    <property type="component" value="Unassembled WGS sequence"/>
</dbReference>
<keyword evidence="9" id="KW-0289">Folate biosynthesis</keyword>
<keyword evidence="6" id="KW-0547">Nucleotide-binding</keyword>
<dbReference type="AlphaFoldDB" id="A0A1X7PDK7"/>
<evidence type="ECO:0000256" key="6">
    <source>
        <dbReference type="ARBA" id="ARBA00022741"/>
    </source>
</evidence>
<organism evidence="14 15">
    <name type="scientific">Mesorhizobium australicum</name>
    <dbReference type="NCBI Taxonomy" id="536018"/>
    <lineage>
        <taxon>Bacteria</taxon>
        <taxon>Pseudomonadati</taxon>
        <taxon>Pseudomonadota</taxon>
        <taxon>Alphaproteobacteria</taxon>
        <taxon>Hyphomicrobiales</taxon>
        <taxon>Phyllobacteriaceae</taxon>
        <taxon>Mesorhizobium</taxon>
    </lineage>
</organism>
<sequence>MPGHSEEAAYLGLGGNIGDPRAAMAKALRAIDADRMTKVIKVSSLYSTPPWGKVDQPSFLNAVAQVRTQRSPRALLDLCLDTEVFLKRVRGERFGPRLIDIDVLLYGTRSIREVGLEVPHPRMFLRAFVLVPLSDVAPDLTIRNVKVSSYLTGLDTRGIEKVTADGSWWRE</sequence>
<dbReference type="NCBIfam" id="TIGR01498">
    <property type="entry name" value="folK"/>
    <property type="match status" value="1"/>
</dbReference>
<evidence type="ECO:0000313" key="14">
    <source>
        <dbReference type="EMBL" id="SMH48448.1"/>
    </source>
</evidence>
<dbReference type="EMBL" id="FXBL01000004">
    <property type="protein sequence ID" value="SMH48448.1"/>
    <property type="molecule type" value="Genomic_DNA"/>
</dbReference>
<gene>
    <name evidence="14" type="ORF">SAMN02982922_3721</name>
</gene>
<keyword evidence="5" id="KW-0808">Transferase</keyword>
<evidence type="ECO:0000256" key="5">
    <source>
        <dbReference type="ARBA" id="ARBA00022679"/>
    </source>
</evidence>
<evidence type="ECO:0000256" key="3">
    <source>
        <dbReference type="ARBA" id="ARBA00013253"/>
    </source>
</evidence>
<evidence type="ECO:0000256" key="4">
    <source>
        <dbReference type="ARBA" id="ARBA00016218"/>
    </source>
</evidence>
<dbReference type="PROSITE" id="PS00794">
    <property type="entry name" value="HPPK"/>
    <property type="match status" value="1"/>
</dbReference>
<evidence type="ECO:0000259" key="13">
    <source>
        <dbReference type="PROSITE" id="PS00794"/>
    </source>
</evidence>
<reference evidence="14 15" key="1">
    <citation type="submission" date="2017-04" db="EMBL/GenBank/DDBJ databases">
        <authorList>
            <person name="Afonso C.L."/>
            <person name="Miller P.J."/>
            <person name="Scott M.A."/>
            <person name="Spackman E."/>
            <person name="Goraichik I."/>
            <person name="Dimitrov K.M."/>
            <person name="Suarez D.L."/>
            <person name="Swayne D.E."/>
        </authorList>
    </citation>
    <scope>NUCLEOTIDE SEQUENCE [LARGE SCALE GENOMIC DNA]</scope>
    <source>
        <strain evidence="14 15">B5P</strain>
    </source>
</reference>
<dbReference type="EC" id="2.7.6.3" evidence="3"/>
<dbReference type="OrthoDB" id="9808041at2"/>
<evidence type="ECO:0000256" key="12">
    <source>
        <dbReference type="ARBA" id="ARBA00033413"/>
    </source>
</evidence>
<name>A0A1X7PDK7_9HYPH</name>
<dbReference type="GO" id="GO:0005524">
    <property type="term" value="F:ATP binding"/>
    <property type="evidence" value="ECO:0007669"/>
    <property type="project" value="UniProtKB-KW"/>
</dbReference>
<dbReference type="GO" id="GO:0016301">
    <property type="term" value="F:kinase activity"/>
    <property type="evidence" value="ECO:0007669"/>
    <property type="project" value="UniProtKB-KW"/>
</dbReference>
<keyword evidence="8" id="KW-0067">ATP-binding</keyword>
<dbReference type="RefSeq" id="WP_085465509.1">
    <property type="nucleotide sequence ID" value="NZ_FXBL01000004.1"/>
</dbReference>
<dbReference type="Pfam" id="PF01288">
    <property type="entry name" value="HPPK"/>
    <property type="match status" value="1"/>
</dbReference>
<dbReference type="UniPathway" id="UPA00077">
    <property type="reaction ID" value="UER00155"/>
</dbReference>
<dbReference type="InterPro" id="IPR035907">
    <property type="entry name" value="Hppk_sf"/>
</dbReference>
<evidence type="ECO:0000313" key="15">
    <source>
        <dbReference type="Proteomes" id="UP000193083"/>
    </source>
</evidence>
<dbReference type="GO" id="GO:0046654">
    <property type="term" value="P:tetrahydrofolate biosynthetic process"/>
    <property type="evidence" value="ECO:0007669"/>
    <property type="project" value="UniProtKB-UniPathway"/>
</dbReference>
<evidence type="ECO:0000256" key="1">
    <source>
        <dbReference type="ARBA" id="ARBA00005051"/>
    </source>
</evidence>